<accession>A0A183PYL1</accession>
<gene>
    <name evidence="1" type="ORF">SMTD_LOCUS19445</name>
</gene>
<evidence type="ECO:0000313" key="2">
    <source>
        <dbReference type="Proteomes" id="UP000269396"/>
    </source>
</evidence>
<dbReference type="Proteomes" id="UP000269396">
    <property type="component" value="Unassembled WGS sequence"/>
</dbReference>
<evidence type="ECO:0000313" key="1">
    <source>
        <dbReference type="EMBL" id="VDP79857.1"/>
    </source>
</evidence>
<name>A0A183PYL1_9TREM</name>
<proteinExistence type="predicted"/>
<protein>
    <submittedName>
        <fullName evidence="1">Uncharacterized protein</fullName>
    </submittedName>
</protein>
<dbReference type="AlphaFoldDB" id="A0A183PYL1"/>
<dbReference type="EMBL" id="UZAL01042316">
    <property type="protein sequence ID" value="VDP79857.1"/>
    <property type="molecule type" value="Genomic_DNA"/>
</dbReference>
<organism evidence="1 2">
    <name type="scientific">Schistosoma mattheei</name>
    <dbReference type="NCBI Taxonomy" id="31246"/>
    <lineage>
        <taxon>Eukaryota</taxon>
        <taxon>Metazoa</taxon>
        <taxon>Spiralia</taxon>
        <taxon>Lophotrochozoa</taxon>
        <taxon>Platyhelminthes</taxon>
        <taxon>Trematoda</taxon>
        <taxon>Digenea</taxon>
        <taxon>Strigeidida</taxon>
        <taxon>Schistosomatoidea</taxon>
        <taxon>Schistosomatidae</taxon>
        <taxon>Schistosoma</taxon>
    </lineage>
</organism>
<keyword evidence="2" id="KW-1185">Reference proteome</keyword>
<sequence>MPEHRLPQRAMQTGVGDGWKKVRCGQAKTWHHCLKSLTSSPNHVGRCRLLGWCPRDFRNQWLETVGDMAQNQSQ</sequence>
<reference evidence="1 2" key="1">
    <citation type="submission" date="2018-11" db="EMBL/GenBank/DDBJ databases">
        <authorList>
            <consortium name="Pathogen Informatics"/>
        </authorList>
    </citation>
    <scope>NUCLEOTIDE SEQUENCE [LARGE SCALE GENOMIC DNA]</scope>
    <source>
        <strain>Denwood</strain>
        <strain evidence="2">Zambia</strain>
    </source>
</reference>